<dbReference type="RefSeq" id="WP_159524943.1">
    <property type="nucleotide sequence ID" value="NZ_WUUU01000004.1"/>
</dbReference>
<keyword evidence="2" id="KW-1185">Reference proteome</keyword>
<dbReference type="Proteomes" id="UP000471521">
    <property type="component" value="Unassembled WGS sequence"/>
</dbReference>
<dbReference type="InterPro" id="IPR009359">
    <property type="entry name" value="PaaB"/>
</dbReference>
<dbReference type="Gene3D" id="3.10.20.520">
    <property type="entry name" value="Phenylacetic acid degradation B"/>
    <property type="match status" value="1"/>
</dbReference>
<dbReference type="OrthoDB" id="300723at2157"/>
<comment type="caution">
    <text evidence="1">The sequence shown here is derived from an EMBL/GenBank/DDBJ whole genome shotgun (WGS) entry which is preliminary data.</text>
</comment>
<sequence>MNYEVFTRISAGDDLKHIGSVEAPADKLAKNYAKTTYDEEDWATMVLVRREDLVRVDAGRDERVEAGELV</sequence>
<evidence type="ECO:0000313" key="1">
    <source>
        <dbReference type="EMBL" id="MXR19350.1"/>
    </source>
</evidence>
<dbReference type="InterPro" id="IPR038693">
    <property type="entry name" value="PaaB_sf"/>
</dbReference>
<proteinExistence type="predicted"/>
<dbReference type="EMBL" id="WUUU01000004">
    <property type="protein sequence ID" value="MXR19350.1"/>
    <property type="molecule type" value="Genomic_DNA"/>
</dbReference>
<name>A0A6B0SKE4_9EURY</name>
<dbReference type="Pfam" id="PF06243">
    <property type="entry name" value="PaaB"/>
    <property type="match status" value="1"/>
</dbReference>
<accession>A0A6B0SKE4</accession>
<protein>
    <submittedName>
        <fullName evidence="1">Phenylacetic acid degradation PaaB family protein</fullName>
    </submittedName>
</protein>
<evidence type="ECO:0000313" key="2">
    <source>
        <dbReference type="Proteomes" id="UP000471521"/>
    </source>
</evidence>
<gene>
    <name evidence="1" type="ORF">GRX66_01545</name>
</gene>
<organism evidence="1 2">
    <name type="scientific">Halobacterium bonnevillei</name>
    <dbReference type="NCBI Taxonomy" id="2692200"/>
    <lineage>
        <taxon>Archaea</taxon>
        <taxon>Methanobacteriati</taxon>
        <taxon>Methanobacteriota</taxon>
        <taxon>Stenosarchaea group</taxon>
        <taxon>Halobacteria</taxon>
        <taxon>Halobacteriales</taxon>
        <taxon>Halobacteriaceae</taxon>
        <taxon>Halobacterium</taxon>
    </lineage>
</organism>
<dbReference type="AlphaFoldDB" id="A0A6B0SKE4"/>
<reference evidence="1 2" key="1">
    <citation type="submission" date="2019-12" db="EMBL/GenBank/DDBJ databases">
        <title>Isolation and characterization of three novel carbon monoxide-oxidizing members of Halobacteria from salione crusts and soils.</title>
        <authorList>
            <person name="Myers M.R."/>
            <person name="King G.M."/>
        </authorList>
    </citation>
    <scope>NUCLEOTIDE SEQUENCE [LARGE SCALE GENOMIC DNA]</scope>
    <source>
        <strain evidence="1 2">PCN9</strain>
    </source>
</reference>